<sequence length="160" mass="18382">MILEAIKYSNNFYLRHFFKMVYVCTIPILILSVIPLLQANLDPSSTFIFQAVLQLLSAFFQLVLISVTIMLVNDLHFNRPQSLPNYLFKSVFFIPTLFLTSITVGLAVLAGFLLILPGIYLLGRFVFIQYVVVLEGKKFFEAFNISQHYARNKAWLYGLT</sequence>
<gene>
    <name evidence="2" type="ORF">METZ01_LOCUS248099</name>
</gene>
<accession>A0A382I778</accession>
<organism evidence="2">
    <name type="scientific">marine metagenome</name>
    <dbReference type="NCBI Taxonomy" id="408172"/>
    <lineage>
        <taxon>unclassified sequences</taxon>
        <taxon>metagenomes</taxon>
        <taxon>ecological metagenomes</taxon>
    </lineage>
</organism>
<feature type="transmembrane region" description="Helical" evidence="1">
    <location>
        <begin position="51"/>
        <end position="72"/>
    </location>
</feature>
<protein>
    <recommendedName>
        <fullName evidence="3">Glycerophosphoryl diester phosphodiesterase membrane domain-containing protein</fullName>
    </recommendedName>
</protein>
<evidence type="ECO:0008006" key="3">
    <source>
        <dbReference type="Google" id="ProtNLM"/>
    </source>
</evidence>
<keyword evidence="1" id="KW-1133">Transmembrane helix</keyword>
<feature type="non-terminal residue" evidence="2">
    <location>
        <position position="160"/>
    </location>
</feature>
<keyword evidence="1" id="KW-0472">Membrane</keyword>
<reference evidence="2" key="1">
    <citation type="submission" date="2018-05" db="EMBL/GenBank/DDBJ databases">
        <authorList>
            <person name="Lanie J.A."/>
            <person name="Ng W.-L."/>
            <person name="Kazmierczak K.M."/>
            <person name="Andrzejewski T.M."/>
            <person name="Davidsen T.M."/>
            <person name="Wayne K.J."/>
            <person name="Tettelin H."/>
            <person name="Glass J.I."/>
            <person name="Rusch D."/>
            <person name="Podicherti R."/>
            <person name="Tsui H.-C.T."/>
            <person name="Winkler M.E."/>
        </authorList>
    </citation>
    <scope>NUCLEOTIDE SEQUENCE</scope>
</reference>
<dbReference type="EMBL" id="UINC01065504">
    <property type="protein sequence ID" value="SVB95245.1"/>
    <property type="molecule type" value="Genomic_DNA"/>
</dbReference>
<feature type="transmembrane region" description="Helical" evidence="1">
    <location>
        <begin position="92"/>
        <end position="116"/>
    </location>
</feature>
<name>A0A382I778_9ZZZZ</name>
<dbReference type="AlphaFoldDB" id="A0A382I778"/>
<keyword evidence="1" id="KW-0812">Transmembrane</keyword>
<evidence type="ECO:0000256" key="1">
    <source>
        <dbReference type="SAM" id="Phobius"/>
    </source>
</evidence>
<proteinExistence type="predicted"/>
<feature type="transmembrane region" description="Helical" evidence="1">
    <location>
        <begin position="20"/>
        <end position="39"/>
    </location>
</feature>
<evidence type="ECO:0000313" key="2">
    <source>
        <dbReference type="EMBL" id="SVB95245.1"/>
    </source>
</evidence>